<comment type="caution">
    <text evidence="1">The sequence shown here is derived from an EMBL/GenBank/DDBJ whole genome shotgun (WGS) entry which is preliminary data.</text>
</comment>
<name>A0ABP8EUS0_9MICO</name>
<proteinExistence type="predicted"/>
<sequence length="59" mass="5890">MSHSAASQTDPVALDGLVTAGAPMGAGQGLIIADGAEARMARRRGGAEARTMAQRAPRG</sequence>
<accession>A0ABP8EUS0</accession>
<evidence type="ECO:0000313" key="2">
    <source>
        <dbReference type="Proteomes" id="UP001499841"/>
    </source>
</evidence>
<reference evidence="2" key="1">
    <citation type="journal article" date="2019" name="Int. J. Syst. Evol. Microbiol.">
        <title>The Global Catalogue of Microorganisms (GCM) 10K type strain sequencing project: providing services to taxonomists for standard genome sequencing and annotation.</title>
        <authorList>
            <consortium name="The Broad Institute Genomics Platform"/>
            <consortium name="The Broad Institute Genome Sequencing Center for Infectious Disease"/>
            <person name="Wu L."/>
            <person name="Ma J."/>
        </authorList>
    </citation>
    <scope>NUCLEOTIDE SEQUENCE [LARGE SCALE GENOMIC DNA]</scope>
    <source>
        <strain evidence="2">JCM 17459</strain>
    </source>
</reference>
<organism evidence="1 2">
    <name type="scientific">Georgenia daeguensis</name>
    <dbReference type="NCBI Taxonomy" id="908355"/>
    <lineage>
        <taxon>Bacteria</taxon>
        <taxon>Bacillati</taxon>
        <taxon>Actinomycetota</taxon>
        <taxon>Actinomycetes</taxon>
        <taxon>Micrococcales</taxon>
        <taxon>Bogoriellaceae</taxon>
        <taxon>Georgenia</taxon>
    </lineage>
</organism>
<protein>
    <submittedName>
        <fullName evidence="1">Uncharacterized protein</fullName>
    </submittedName>
</protein>
<evidence type="ECO:0000313" key="1">
    <source>
        <dbReference type="EMBL" id="GAA4287730.1"/>
    </source>
</evidence>
<dbReference type="Proteomes" id="UP001499841">
    <property type="component" value="Unassembled WGS sequence"/>
</dbReference>
<dbReference type="EMBL" id="BAABBA010000009">
    <property type="protein sequence ID" value="GAA4287730.1"/>
    <property type="molecule type" value="Genomic_DNA"/>
</dbReference>
<gene>
    <name evidence="1" type="ORF">GCM10022262_20890</name>
</gene>
<keyword evidence="2" id="KW-1185">Reference proteome</keyword>